<dbReference type="EMBL" id="CP071696">
    <property type="protein sequence ID" value="QTX03525.1"/>
    <property type="molecule type" value="Genomic_DNA"/>
</dbReference>
<keyword evidence="4 5" id="KW-0456">Lyase</keyword>
<evidence type="ECO:0000313" key="7">
    <source>
        <dbReference type="EMBL" id="QTX03525.1"/>
    </source>
</evidence>
<dbReference type="KEGG" id="aarc:G127AT_09155"/>
<comment type="catalytic activity">
    <reaction evidence="1 5">
        <text>5-dehydro-4-deoxy-D-glucarate + H(+) = 2,5-dioxopentanoate + CO2 + H2O</text>
        <dbReference type="Rhea" id="RHEA:24608"/>
        <dbReference type="ChEBI" id="CHEBI:15377"/>
        <dbReference type="ChEBI" id="CHEBI:15378"/>
        <dbReference type="ChEBI" id="CHEBI:16526"/>
        <dbReference type="ChEBI" id="CHEBI:42819"/>
        <dbReference type="ChEBI" id="CHEBI:58136"/>
        <dbReference type="EC" id="4.2.1.41"/>
    </reaction>
</comment>
<dbReference type="InterPro" id="IPR002220">
    <property type="entry name" value="DapA-like"/>
</dbReference>
<evidence type="ECO:0000256" key="3">
    <source>
        <dbReference type="ARBA" id="ARBA00007592"/>
    </source>
</evidence>
<evidence type="ECO:0000256" key="6">
    <source>
        <dbReference type="SAM" id="MobiDB-lite"/>
    </source>
</evidence>
<evidence type="ECO:0000313" key="8">
    <source>
        <dbReference type="Proteomes" id="UP000671914"/>
    </source>
</evidence>
<dbReference type="InterPro" id="IPR017655">
    <property type="entry name" value="Dehydro-deoxyglucarate_dehyd"/>
</dbReference>
<sequence length="364" mass="36173">MTLAFDGVLFFPVTPFDAAGRVDTGLLGEHIAGRLGYGPGGVFPACGTGEFHALSTAEIARVVAVAVETVGGRMPVIAGSGGGLGDALETARSAADAGADGLLLLPPALVTGTADGLIAWVETIAETAALPVIVYHRGTAGYTPDAIRRLAAHPLVAGFKDGTGDIGRTQEIVLAAGEIARTTGRPLAFFNGLLTAELTQGAYRGIGVPLYSSAAFAMIPEVAALHYRACANGDESVRLALLDGFYRPLVALRDETPGFGVSLVKAGLRLRGLPVGGVRPPLVDPTPEQERRLAGILERGLELAAELGGAAGTGADAVGAASAKAGAGADAAGAAADGSASTAGPGADAAGRPTASAPAARVGR</sequence>
<dbReference type="GO" id="GO:0047448">
    <property type="term" value="F:5-dehydro-4-deoxyglucarate dehydratase activity"/>
    <property type="evidence" value="ECO:0007669"/>
    <property type="project" value="UniProtKB-UniRule"/>
</dbReference>
<dbReference type="GO" id="GO:0008840">
    <property type="term" value="F:4-hydroxy-tetrahydrodipicolinate synthase activity"/>
    <property type="evidence" value="ECO:0007669"/>
    <property type="project" value="TreeGrafter"/>
</dbReference>
<organism evidence="7 8">
    <name type="scientific">Agromyces archimandritae</name>
    <dbReference type="NCBI Taxonomy" id="2781962"/>
    <lineage>
        <taxon>Bacteria</taxon>
        <taxon>Bacillati</taxon>
        <taxon>Actinomycetota</taxon>
        <taxon>Actinomycetes</taxon>
        <taxon>Micrococcales</taxon>
        <taxon>Microbacteriaceae</taxon>
        <taxon>Agromyces</taxon>
    </lineage>
</organism>
<dbReference type="PANTHER" id="PTHR12128:SF19">
    <property type="entry name" value="5-DEHYDRO-4-DEOXYGLUCARATE DEHYDRATASE 2-RELATED"/>
    <property type="match status" value="1"/>
</dbReference>
<accession>A0A975FJ93</accession>
<dbReference type="PANTHER" id="PTHR12128">
    <property type="entry name" value="DIHYDRODIPICOLINATE SYNTHASE"/>
    <property type="match status" value="1"/>
</dbReference>
<reference evidence="7" key="1">
    <citation type="submission" date="2021-03" db="EMBL/GenBank/DDBJ databases">
        <title>Agromyces archimandritus sp. nov., isolated from the cockroach Archimandrita tessellata.</title>
        <authorList>
            <person name="Guzman J."/>
            <person name="Ortuzar M."/>
            <person name="Poehlein A."/>
            <person name="Daniel R."/>
            <person name="Trujillo M."/>
            <person name="Vilcinskas A."/>
        </authorList>
    </citation>
    <scope>NUCLEOTIDE SEQUENCE</scope>
    <source>
        <strain evidence="7">G127AT</strain>
    </source>
</reference>
<dbReference type="AlphaFoldDB" id="A0A975FJ93"/>
<dbReference type="NCBIfam" id="NF002958">
    <property type="entry name" value="PRK03620.1"/>
    <property type="match status" value="1"/>
</dbReference>
<protein>
    <recommendedName>
        <fullName evidence="5">Probable 5-dehydro-4-deoxyglucarate dehydratase</fullName>
        <ecNumber evidence="5">4.2.1.41</ecNumber>
    </recommendedName>
    <alternativeName>
        <fullName evidence="5">5-keto-4-deoxy-glucarate dehydratase</fullName>
        <shortName evidence="5">KDGDH</shortName>
    </alternativeName>
</protein>
<dbReference type="InterPro" id="IPR013785">
    <property type="entry name" value="Aldolase_TIM"/>
</dbReference>
<dbReference type="GO" id="GO:0042838">
    <property type="term" value="P:D-glucarate catabolic process"/>
    <property type="evidence" value="ECO:0007669"/>
    <property type="project" value="UniProtKB-UniRule"/>
</dbReference>
<dbReference type="HAMAP" id="MF_00694">
    <property type="entry name" value="KDGDH"/>
    <property type="match status" value="1"/>
</dbReference>
<dbReference type="Proteomes" id="UP000671914">
    <property type="component" value="Chromosome"/>
</dbReference>
<evidence type="ECO:0000256" key="4">
    <source>
        <dbReference type="ARBA" id="ARBA00023239"/>
    </source>
</evidence>
<keyword evidence="8" id="KW-1185">Reference proteome</keyword>
<name>A0A975FJ93_9MICO</name>
<gene>
    <name evidence="7" type="ORF">G127AT_09155</name>
</gene>
<proteinExistence type="inferred from homology"/>
<dbReference type="SUPFAM" id="SSF51569">
    <property type="entry name" value="Aldolase"/>
    <property type="match status" value="1"/>
</dbReference>
<evidence type="ECO:0000256" key="5">
    <source>
        <dbReference type="HAMAP-Rule" id="MF_00694"/>
    </source>
</evidence>
<comment type="similarity">
    <text evidence="3 5">Belongs to the DapA family.</text>
</comment>
<dbReference type="Gene3D" id="3.20.20.70">
    <property type="entry name" value="Aldolase class I"/>
    <property type="match status" value="1"/>
</dbReference>
<evidence type="ECO:0000256" key="2">
    <source>
        <dbReference type="ARBA" id="ARBA00004983"/>
    </source>
</evidence>
<dbReference type="Pfam" id="PF00701">
    <property type="entry name" value="DHDPS"/>
    <property type="match status" value="1"/>
</dbReference>
<evidence type="ECO:0000256" key="1">
    <source>
        <dbReference type="ARBA" id="ARBA00001446"/>
    </source>
</evidence>
<dbReference type="EC" id="4.2.1.41" evidence="5"/>
<comment type="pathway">
    <text evidence="2 5">Carbohydrate acid metabolism; D-glucarate degradation; 2,5-dioxopentanoate from D-glucarate: step 2/2.</text>
</comment>
<dbReference type="SMART" id="SM01130">
    <property type="entry name" value="DHDPS"/>
    <property type="match status" value="1"/>
</dbReference>
<feature type="region of interest" description="Disordered" evidence="6">
    <location>
        <begin position="331"/>
        <end position="364"/>
    </location>
</feature>